<feature type="chain" id="PRO_5046395179" evidence="4">
    <location>
        <begin position="27"/>
        <end position="442"/>
    </location>
</feature>
<dbReference type="Proteomes" id="UP001373159">
    <property type="component" value="Unassembled WGS sequence"/>
</dbReference>
<dbReference type="Pfam" id="PF01547">
    <property type="entry name" value="SBP_bac_1"/>
    <property type="match status" value="1"/>
</dbReference>
<comment type="caution">
    <text evidence="5">The sequence shown here is derived from an EMBL/GenBank/DDBJ whole genome shotgun (WGS) entry which is preliminary data.</text>
</comment>
<dbReference type="PANTHER" id="PTHR30061">
    <property type="entry name" value="MALTOSE-BINDING PERIPLASMIC PROTEIN"/>
    <property type="match status" value="1"/>
</dbReference>
<name>A0ABU8ZQH3_9BIFI</name>
<keyword evidence="2" id="KW-0813">Transport</keyword>
<evidence type="ECO:0000256" key="4">
    <source>
        <dbReference type="SAM" id="SignalP"/>
    </source>
</evidence>
<keyword evidence="6" id="KW-1185">Reference proteome</keyword>
<reference evidence="5 6" key="1">
    <citation type="submission" date="2024-02" db="EMBL/GenBank/DDBJ databases">
        <title>Bifidobacterium honeyensis sp. nov., isolated from the comb honey.</title>
        <authorList>
            <person name="Liu W."/>
            <person name="Li Y."/>
        </authorList>
    </citation>
    <scope>NUCLEOTIDE SEQUENCE [LARGE SCALE GENOMIC DNA]</scope>
    <source>
        <strain evidence="5 6">IMAU50988</strain>
    </source>
</reference>
<protein>
    <submittedName>
        <fullName evidence="5">Sugar ABC transporter substrate-binding protein</fullName>
    </submittedName>
</protein>
<dbReference type="CDD" id="cd14747">
    <property type="entry name" value="PBP2_MalE"/>
    <property type="match status" value="1"/>
</dbReference>
<evidence type="ECO:0000256" key="2">
    <source>
        <dbReference type="ARBA" id="ARBA00022448"/>
    </source>
</evidence>
<evidence type="ECO:0000313" key="5">
    <source>
        <dbReference type="EMBL" id="MEK0306849.1"/>
    </source>
</evidence>
<keyword evidence="3 4" id="KW-0732">Signal</keyword>
<accession>A0ABU8ZQH3</accession>
<dbReference type="PROSITE" id="PS51257">
    <property type="entry name" value="PROKAR_LIPOPROTEIN"/>
    <property type="match status" value="1"/>
</dbReference>
<evidence type="ECO:0000256" key="1">
    <source>
        <dbReference type="ARBA" id="ARBA00008520"/>
    </source>
</evidence>
<organism evidence="5 6">
    <name type="scientific">Bifidobacterium favimelis</name>
    <dbReference type="NCBI Taxonomy" id="3122979"/>
    <lineage>
        <taxon>Bacteria</taxon>
        <taxon>Bacillati</taxon>
        <taxon>Actinomycetota</taxon>
        <taxon>Actinomycetes</taxon>
        <taxon>Bifidobacteriales</taxon>
        <taxon>Bifidobacteriaceae</taxon>
        <taxon>Bifidobacterium</taxon>
    </lineage>
</organism>
<dbReference type="SUPFAM" id="SSF53850">
    <property type="entry name" value="Periplasmic binding protein-like II"/>
    <property type="match status" value="1"/>
</dbReference>
<dbReference type="RefSeq" id="WP_340469413.1">
    <property type="nucleotide sequence ID" value="NZ_JBANBB010000001.1"/>
</dbReference>
<sequence>MRKKTLIAGAAVATAIALTLGGCSMGAGSNKKSGDSSGSDNKDKSITVWAMKGDYTDKTLAAINDAFTKKTGAKVKLQIQPWDNITTKVTTALASSTPPDIIDMGNTQVAGFAASGGLMDLTSLKGEMSGGKTWVKGLEDPATIDGKLYGIPAFAAARAVIYNKKVWSDAGITEVPKNWDEFTADLDKIQEKNKGNADFVPFYLPGQYWYSALQFIWDAGGDVAENNGGTWKATTSSDASVKGMDQWKAFQNKYSSKASQTVDTVSPSMDQLLADGKTGAILSNSASIPAAKEANKELKDSDLGTFAMPGQSGKNQKSMVAGSDWAIAAKSQNAKLAQEWVKIAASDEIQQNWVFKNDGWLPNSVEGLDQAMKSSDFPEVQKGFFDAAKDSKSTPASPNWATVEGDKSINEFTQNVATGSMSTKEAAQKFDKHLDEVLAKKG</sequence>
<dbReference type="Gene3D" id="3.40.190.10">
    <property type="entry name" value="Periplasmic binding protein-like II"/>
    <property type="match status" value="2"/>
</dbReference>
<dbReference type="PANTHER" id="PTHR30061:SF50">
    <property type="entry name" value="MALTOSE_MALTODEXTRIN-BINDING PERIPLASMIC PROTEIN"/>
    <property type="match status" value="1"/>
</dbReference>
<dbReference type="InterPro" id="IPR006059">
    <property type="entry name" value="SBP"/>
</dbReference>
<proteinExistence type="inferred from homology"/>
<evidence type="ECO:0000256" key="3">
    <source>
        <dbReference type="ARBA" id="ARBA00022729"/>
    </source>
</evidence>
<dbReference type="EMBL" id="JBANBB010000001">
    <property type="protein sequence ID" value="MEK0306849.1"/>
    <property type="molecule type" value="Genomic_DNA"/>
</dbReference>
<evidence type="ECO:0000313" key="6">
    <source>
        <dbReference type="Proteomes" id="UP001373159"/>
    </source>
</evidence>
<comment type="similarity">
    <text evidence="1">Belongs to the bacterial solute-binding protein 1 family.</text>
</comment>
<feature type="signal peptide" evidence="4">
    <location>
        <begin position="1"/>
        <end position="26"/>
    </location>
</feature>
<gene>
    <name evidence="5" type="ORF">V8P97_05150</name>
</gene>